<feature type="transmembrane region" description="Helical" evidence="2">
    <location>
        <begin position="230"/>
        <end position="250"/>
    </location>
</feature>
<proteinExistence type="predicted"/>
<gene>
    <name evidence="3" type="ORF">C7M84_020081</name>
</gene>
<dbReference type="AlphaFoldDB" id="A0A423SCW0"/>
<feature type="compositionally biased region" description="Basic and acidic residues" evidence="1">
    <location>
        <begin position="95"/>
        <end position="106"/>
    </location>
</feature>
<keyword evidence="2" id="KW-0472">Membrane</keyword>
<feature type="compositionally biased region" description="Pro residues" evidence="1">
    <location>
        <begin position="167"/>
        <end position="184"/>
    </location>
</feature>
<protein>
    <submittedName>
        <fullName evidence="3">Uncharacterized protein</fullName>
    </submittedName>
</protein>
<evidence type="ECO:0000256" key="2">
    <source>
        <dbReference type="SAM" id="Phobius"/>
    </source>
</evidence>
<evidence type="ECO:0000313" key="4">
    <source>
        <dbReference type="Proteomes" id="UP000283509"/>
    </source>
</evidence>
<organism evidence="3 4">
    <name type="scientific">Penaeus vannamei</name>
    <name type="common">Whiteleg shrimp</name>
    <name type="synonym">Litopenaeus vannamei</name>
    <dbReference type="NCBI Taxonomy" id="6689"/>
    <lineage>
        <taxon>Eukaryota</taxon>
        <taxon>Metazoa</taxon>
        <taxon>Ecdysozoa</taxon>
        <taxon>Arthropoda</taxon>
        <taxon>Crustacea</taxon>
        <taxon>Multicrustacea</taxon>
        <taxon>Malacostraca</taxon>
        <taxon>Eumalacostraca</taxon>
        <taxon>Eucarida</taxon>
        <taxon>Decapoda</taxon>
        <taxon>Dendrobranchiata</taxon>
        <taxon>Penaeoidea</taxon>
        <taxon>Penaeidae</taxon>
        <taxon>Penaeus</taxon>
    </lineage>
</organism>
<accession>A0A423SCW0</accession>
<evidence type="ECO:0000256" key="1">
    <source>
        <dbReference type="SAM" id="MobiDB-lite"/>
    </source>
</evidence>
<name>A0A423SCW0_PENVA</name>
<keyword evidence="4" id="KW-1185">Reference proteome</keyword>
<dbReference type="Proteomes" id="UP000283509">
    <property type="component" value="Unassembled WGS sequence"/>
</dbReference>
<sequence length="390" mass="42238">MTSPDRSPSRFDAALSLSAEEYFADVNERYLAMSEEQKIQRLLRRISDIFFPPAFRLVEAQPNVDIDRTTTGDGGRGKPGCVRGSYSRQPTAPTDKCHDAQPREGHGGATPEARTSSSSRPSLWHCRPDTGATGRASKHLPSAQVFSSLARSHTDTPAGRKSTSSPPHTPHPPPPDPNPIPFSLPPSPPPSTLALLSILKLYNPNTRGLCSMALCHLNLAKGGSGECIRLFLVLFIFLIILIVVVITIITTYPLSLLLSVSFSLFLLLIIIAIIIIPIPPTISPSFRLPLPFSPLLHSAPLSLQTHTTYVVSSANPPTIPPSPLTTPPLPPFSPPNHPSSPSFPYSYPPLPPHSFPYSSSPSPPPPLPPSPLLLPSPLFSPFSFYRFPIH</sequence>
<keyword evidence="2" id="KW-1133">Transmembrane helix</keyword>
<evidence type="ECO:0000313" key="3">
    <source>
        <dbReference type="EMBL" id="ROT62092.1"/>
    </source>
</evidence>
<feature type="transmembrane region" description="Helical" evidence="2">
    <location>
        <begin position="256"/>
        <end position="278"/>
    </location>
</feature>
<keyword evidence="2" id="KW-0812">Transmembrane</keyword>
<dbReference type="EMBL" id="QCYY01003834">
    <property type="protein sequence ID" value="ROT62092.1"/>
    <property type="molecule type" value="Genomic_DNA"/>
</dbReference>
<reference evidence="3 4" key="2">
    <citation type="submission" date="2019-01" db="EMBL/GenBank/DDBJ databases">
        <title>The decoding of complex shrimp genome reveals the adaptation for benthos swimmer, frequently molting mechanism and breeding impact on genome.</title>
        <authorList>
            <person name="Sun Y."/>
            <person name="Gao Y."/>
            <person name="Yu Y."/>
        </authorList>
    </citation>
    <scope>NUCLEOTIDE SEQUENCE [LARGE SCALE GENOMIC DNA]</scope>
    <source>
        <tissue evidence="3">Muscle</tissue>
    </source>
</reference>
<reference evidence="3 4" key="1">
    <citation type="submission" date="2018-04" db="EMBL/GenBank/DDBJ databases">
        <authorList>
            <person name="Zhang X."/>
            <person name="Yuan J."/>
            <person name="Li F."/>
            <person name="Xiang J."/>
        </authorList>
    </citation>
    <scope>NUCLEOTIDE SEQUENCE [LARGE SCALE GENOMIC DNA]</scope>
    <source>
        <tissue evidence="3">Muscle</tissue>
    </source>
</reference>
<comment type="caution">
    <text evidence="3">The sequence shown here is derived from an EMBL/GenBank/DDBJ whole genome shotgun (WGS) entry which is preliminary data.</text>
</comment>
<feature type="region of interest" description="Disordered" evidence="1">
    <location>
        <begin position="65"/>
        <end position="184"/>
    </location>
</feature>